<keyword evidence="4" id="KW-1133">Transmembrane helix</keyword>
<evidence type="ECO:0000256" key="1">
    <source>
        <dbReference type="ARBA" id="ARBA00006739"/>
    </source>
</evidence>
<dbReference type="Pfam" id="PF00535">
    <property type="entry name" value="Glycos_transf_2"/>
    <property type="match status" value="1"/>
</dbReference>
<keyword evidence="3 6" id="KW-0808">Transferase</keyword>
<evidence type="ECO:0000256" key="4">
    <source>
        <dbReference type="SAM" id="Phobius"/>
    </source>
</evidence>
<proteinExistence type="inferred from homology"/>
<gene>
    <name evidence="6" type="ORF">COR50_15475</name>
</gene>
<dbReference type="SUPFAM" id="SSF53448">
    <property type="entry name" value="Nucleotide-diphospho-sugar transferases"/>
    <property type="match status" value="1"/>
</dbReference>
<dbReference type="InterPro" id="IPR029044">
    <property type="entry name" value="Nucleotide-diphossugar_trans"/>
</dbReference>
<feature type="transmembrane region" description="Helical" evidence="4">
    <location>
        <begin position="323"/>
        <end position="345"/>
    </location>
</feature>
<name>A0A291QWP0_9BACT</name>
<dbReference type="PANTHER" id="PTHR43630">
    <property type="entry name" value="POLY-BETA-1,6-N-ACETYL-D-GLUCOSAMINE SYNTHASE"/>
    <property type="match status" value="1"/>
</dbReference>
<comment type="similarity">
    <text evidence="1">Belongs to the glycosyltransferase 2 family.</text>
</comment>
<dbReference type="OrthoDB" id="9766971at2"/>
<dbReference type="AlphaFoldDB" id="A0A291QWP0"/>
<evidence type="ECO:0000313" key="7">
    <source>
        <dbReference type="Proteomes" id="UP000220133"/>
    </source>
</evidence>
<dbReference type="KEGG" id="cbae:COR50_15475"/>
<dbReference type="InterPro" id="IPR001173">
    <property type="entry name" value="Glyco_trans_2-like"/>
</dbReference>
<dbReference type="Proteomes" id="UP000220133">
    <property type="component" value="Chromosome"/>
</dbReference>
<keyword evidence="4" id="KW-0812">Transmembrane</keyword>
<reference evidence="6 7" key="1">
    <citation type="submission" date="2017-10" db="EMBL/GenBank/DDBJ databases">
        <title>Paenichitinophaga pekingensis gen. nov., sp. nov., isolated from activated sludge.</title>
        <authorList>
            <person name="Jin D."/>
            <person name="Kong X."/>
            <person name="Deng Y."/>
            <person name="Bai Z."/>
        </authorList>
    </citation>
    <scope>NUCLEOTIDE SEQUENCE [LARGE SCALE GENOMIC DNA]</scope>
    <source>
        <strain evidence="6 7">13</strain>
    </source>
</reference>
<dbReference type="PANTHER" id="PTHR43630:SF1">
    <property type="entry name" value="POLY-BETA-1,6-N-ACETYL-D-GLUCOSAMINE SYNTHASE"/>
    <property type="match status" value="1"/>
</dbReference>
<feature type="transmembrane region" description="Helical" evidence="4">
    <location>
        <begin position="357"/>
        <end position="376"/>
    </location>
</feature>
<evidence type="ECO:0000256" key="3">
    <source>
        <dbReference type="ARBA" id="ARBA00022679"/>
    </source>
</evidence>
<keyword evidence="2" id="KW-0328">Glycosyltransferase</keyword>
<keyword evidence="4" id="KW-0472">Membrane</keyword>
<keyword evidence="7" id="KW-1185">Reference proteome</keyword>
<sequence length="404" mass="45729">MIIYYILFFLGLFIIIYNYVGYGILLWCSVKIKRLFSRAPREDASHEPTVSLVVAAYNEAGILHAKIRNTLELDYPADKLQVIFITDGSTDESPAILSSCPRILGMHLPERNGKTAALNRAITAATGDVLIFCDANTFLNRVAVREIVKHYADPATGGVAGEKRVITAGEVNNAAATEGIYWKYESLLKKWDAELYSVVGAAGELFSVRKELYETVPANVVLDDFVISLRVNLKGYRVAYAPGAYAMETPSDNITEEHKRKVRICAGAFQAMGMLGGLWKFWKFPLLTFQYVSHRVLRWTITPLSLIVLLVSNIVIVWQDDHWFYRLVLLAQGAFYLLATVGYFLAQRKVKSTLFYIPYYFLFMNIAVFQGFARFMKKSQPASWERSKRQETDLVMNEAISTKN</sequence>
<accession>A0A291QWP0</accession>
<dbReference type="GO" id="GO:0016757">
    <property type="term" value="F:glycosyltransferase activity"/>
    <property type="evidence" value="ECO:0007669"/>
    <property type="project" value="UniProtKB-KW"/>
</dbReference>
<dbReference type="Gene3D" id="3.90.550.10">
    <property type="entry name" value="Spore Coat Polysaccharide Biosynthesis Protein SpsA, Chain A"/>
    <property type="match status" value="1"/>
</dbReference>
<feature type="domain" description="Glycosyltransferase 2-like" evidence="5">
    <location>
        <begin position="51"/>
        <end position="214"/>
    </location>
</feature>
<feature type="transmembrane region" description="Helical" evidence="4">
    <location>
        <begin position="297"/>
        <end position="316"/>
    </location>
</feature>
<dbReference type="RefSeq" id="WP_098194823.1">
    <property type="nucleotide sequence ID" value="NZ_CP023777.1"/>
</dbReference>
<evidence type="ECO:0000313" key="6">
    <source>
        <dbReference type="EMBL" id="ATL48449.1"/>
    </source>
</evidence>
<dbReference type="CDD" id="cd06439">
    <property type="entry name" value="CESA_like_1"/>
    <property type="match status" value="1"/>
</dbReference>
<protein>
    <submittedName>
        <fullName evidence="6">Glycosyl transferase</fullName>
    </submittedName>
</protein>
<dbReference type="EMBL" id="CP023777">
    <property type="protein sequence ID" value="ATL48449.1"/>
    <property type="molecule type" value="Genomic_DNA"/>
</dbReference>
<evidence type="ECO:0000256" key="2">
    <source>
        <dbReference type="ARBA" id="ARBA00022676"/>
    </source>
</evidence>
<feature type="transmembrane region" description="Helical" evidence="4">
    <location>
        <begin position="6"/>
        <end position="28"/>
    </location>
</feature>
<organism evidence="6 7">
    <name type="scientific">Chitinophaga caeni</name>
    <dbReference type="NCBI Taxonomy" id="2029983"/>
    <lineage>
        <taxon>Bacteria</taxon>
        <taxon>Pseudomonadati</taxon>
        <taxon>Bacteroidota</taxon>
        <taxon>Chitinophagia</taxon>
        <taxon>Chitinophagales</taxon>
        <taxon>Chitinophagaceae</taxon>
        <taxon>Chitinophaga</taxon>
    </lineage>
</organism>
<evidence type="ECO:0000259" key="5">
    <source>
        <dbReference type="Pfam" id="PF00535"/>
    </source>
</evidence>